<dbReference type="Pfam" id="PF11274">
    <property type="entry name" value="DUF3074"/>
    <property type="match status" value="1"/>
</dbReference>
<dbReference type="Gene3D" id="3.30.530.20">
    <property type="match status" value="1"/>
</dbReference>
<organism evidence="2 3">
    <name type="scientific">Exophiala mesophila</name>
    <name type="common">Black yeast-like fungus</name>
    <dbReference type="NCBI Taxonomy" id="212818"/>
    <lineage>
        <taxon>Eukaryota</taxon>
        <taxon>Fungi</taxon>
        <taxon>Dikarya</taxon>
        <taxon>Ascomycota</taxon>
        <taxon>Pezizomycotina</taxon>
        <taxon>Eurotiomycetes</taxon>
        <taxon>Chaetothyriomycetidae</taxon>
        <taxon>Chaetothyriales</taxon>
        <taxon>Herpotrichiellaceae</taxon>
        <taxon>Exophiala</taxon>
    </lineage>
</organism>
<feature type="domain" description="DUF3074" evidence="1">
    <location>
        <begin position="110"/>
        <end position="311"/>
    </location>
</feature>
<sequence length="330" mass="36471">MAQKHSNLIRLSSLQVGDLPEHTELPLSNNSRPELETFFTTLVNDGLAFLSAKSLADNFSHHSTKPSSPSSSKVEVLTYSISAAEIGQIEWSGGRTVARSKPRAPDSEHWFARKSIHPDISSKSIDKAGSACWDEFVYGLRDNHSEHEAKFDPSLYDARPVLDWNRDLGLLKARGQLGSLMEPTLGIYEMSRSIPGPLSPRAFSVLVGTASVDEDLFIAVTVPVSLNASIDNALYSVGRNIQDGETAQQRKEVVMGVYAAVETVRRDRTKQEIEWIMATASDARGNLPMWLQRVSLPSQLVKDVGNFLKWIQTVDDKEMKKDGESKGSKT</sequence>
<reference evidence="2 3" key="1">
    <citation type="submission" date="2015-01" db="EMBL/GenBank/DDBJ databases">
        <title>The Genome Sequence of Exophiala mesophila CBS40295.</title>
        <authorList>
            <consortium name="The Broad Institute Genomics Platform"/>
            <person name="Cuomo C."/>
            <person name="de Hoog S."/>
            <person name="Gorbushina A."/>
            <person name="Stielow B."/>
            <person name="Teixiera M."/>
            <person name="Abouelleil A."/>
            <person name="Chapman S.B."/>
            <person name="Priest M."/>
            <person name="Young S.K."/>
            <person name="Wortman J."/>
            <person name="Nusbaum C."/>
            <person name="Birren B."/>
        </authorList>
    </citation>
    <scope>NUCLEOTIDE SEQUENCE [LARGE SCALE GENOMIC DNA]</scope>
    <source>
        <strain evidence="2 3">CBS 40295</strain>
    </source>
</reference>
<dbReference type="GeneID" id="27320315"/>
<dbReference type="PANTHER" id="PTHR40370">
    <property type="entry name" value="EXPRESSED PROTEIN"/>
    <property type="match status" value="1"/>
</dbReference>
<dbReference type="VEuPathDB" id="FungiDB:PV10_02470"/>
<dbReference type="RefSeq" id="XP_016226306.1">
    <property type="nucleotide sequence ID" value="XM_016366788.1"/>
</dbReference>
<evidence type="ECO:0000313" key="2">
    <source>
        <dbReference type="EMBL" id="KIV94732.1"/>
    </source>
</evidence>
<dbReference type="PANTHER" id="PTHR40370:SF1">
    <property type="entry name" value="DUF3074 DOMAIN-CONTAINING PROTEIN"/>
    <property type="match status" value="1"/>
</dbReference>
<dbReference type="OrthoDB" id="6423603at2759"/>
<dbReference type="HOGENOM" id="CLU_045430_0_0_1"/>
<dbReference type="InterPro" id="IPR024500">
    <property type="entry name" value="DUF3074"/>
</dbReference>
<dbReference type="InterPro" id="IPR023393">
    <property type="entry name" value="START-like_dom_sf"/>
</dbReference>
<proteinExistence type="predicted"/>
<dbReference type="Proteomes" id="UP000054302">
    <property type="component" value="Unassembled WGS sequence"/>
</dbReference>
<gene>
    <name evidence="2" type="ORF">PV10_02470</name>
</gene>
<keyword evidence="3" id="KW-1185">Reference proteome</keyword>
<name>A0A0D1ZJC4_EXOME</name>
<dbReference type="OMA" id="IEWIMAT"/>
<protein>
    <recommendedName>
        <fullName evidence="1">DUF3074 domain-containing protein</fullName>
    </recommendedName>
</protein>
<dbReference type="AlphaFoldDB" id="A0A0D1ZJC4"/>
<evidence type="ECO:0000313" key="3">
    <source>
        <dbReference type="Proteomes" id="UP000054302"/>
    </source>
</evidence>
<dbReference type="EMBL" id="KN847521">
    <property type="protein sequence ID" value="KIV94732.1"/>
    <property type="molecule type" value="Genomic_DNA"/>
</dbReference>
<evidence type="ECO:0000259" key="1">
    <source>
        <dbReference type="Pfam" id="PF11274"/>
    </source>
</evidence>
<dbReference type="SUPFAM" id="SSF55961">
    <property type="entry name" value="Bet v1-like"/>
    <property type="match status" value="1"/>
</dbReference>
<accession>A0A0D1ZJC4</accession>